<keyword evidence="14" id="KW-0251">Elongation factor</keyword>
<dbReference type="GO" id="GO:0045727">
    <property type="term" value="P:positive regulation of translation"/>
    <property type="evidence" value="ECO:0007669"/>
    <property type="project" value="UniProtKB-UniRule"/>
</dbReference>
<comment type="subcellular location">
    <subcellularLocation>
        <location evidence="12">Cell membrane</location>
        <topology evidence="12">Peripheral membrane protein</topology>
        <orientation evidence="12">Cytoplasmic side</orientation>
    </subcellularLocation>
</comment>
<evidence type="ECO:0000256" key="10">
    <source>
        <dbReference type="ARBA" id="ARBA00061052"/>
    </source>
</evidence>
<dbReference type="InterPro" id="IPR027417">
    <property type="entry name" value="P-loop_NTPase"/>
</dbReference>
<reference evidence="14 15" key="1">
    <citation type="journal article" date="2016" name="Nat. Commun.">
        <title>Thousands of microbial genomes shed light on interconnected biogeochemical processes in an aquifer system.</title>
        <authorList>
            <person name="Anantharaman K."/>
            <person name="Brown C.T."/>
            <person name="Hug L.A."/>
            <person name="Sharon I."/>
            <person name="Castelle C.J."/>
            <person name="Probst A.J."/>
            <person name="Thomas B.C."/>
            <person name="Singh A."/>
            <person name="Wilkins M.J."/>
            <person name="Karaoz U."/>
            <person name="Brodie E.L."/>
            <person name="Williams K.H."/>
            <person name="Hubbard S.S."/>
            <person name="Banfield J.F."/>
        </authorList>
    </citation>
    <scope>NUCLEOTIDE SEQUENCE [LARGE SCALE GENOMIC DNA]</scope>
</reference>
<dbReference type="GO" id="GO:0003746">
    <property type="term" value="F:translation elongation factor activity"/>
    <property type="evidence" value="ECO:0007669"/>
    <property type="project" value="UniProtKB-UniRule"/>
</dbReference>
<evidence type="ECO:0000256" key="5">
    <source>
        <dbReference type="ARBA" id="ARBA00022917"/>
    </source>
</evidence>
<dbReference type="Pfam" id="PF06421">
    <property type="entry name" value="LepA_C"/>
    <property type="match status" value="1"/>
</dbReference>
<evidence type="ECO:0000256" key="9">
    <source>
        <dbReference type="ARBA" id="ARBA00057626"/>
    </source>
</evidence>
<dbReference type="Gene3D" id="2.40.30.10">
    <property type="entry name" value="Translation factors"/>
    <property type="match status" value="1"/>
</dbReference>
<keyword evidence="2 12" id="KW-1003">Cell membrane</keyword>
<comment type="similarity">
    <text evidence="1 12">Belongs to the TRAFAC class translation factor GTPase superfamily. Classic translation factor GTPase family. LepA subfamily.</text>
</comment>
<dbReference type="FunFam" id="2.40.30.10:FF:000015">
    <property type="entry name" value="Translation factor GUF1, mitochondrial"/>
    <property type="match status" value="1"/>
</dbReference>
<feature type="domain" description="Tr-type G" evidence="13">
    <location>
        <begin position="4"/>
        <end position="202"/>
    </location>
</feature>
<dbReference type="NCBIfam" id="TIGR00231">
    <property type="entry name" value="small_GTP"/>
    <property type="match status" value="1"/>
</dbReference>
<dbReference type="InterPro" id="IPR013842">
    <property type="entry name" value="LepA_CTD"/>
</dbReference>
<dbReference type="InterPro" id="IPR005225">
    <property type="entry name" value="Small_GTP-bd"/>
</dbReference>
<evidence type="ECO:0000256" key="3">
    <source>
        <dbReference type="ARBA" id="ARBA00022741"/>
    </source>
</evidence>
<dbReference type="PROSITE" id="PS00301">
    <property type="entry name" value="G_TR_1"/>
    <property type="match status" value="1"/>
</dbReference>
<evidence type="ECO:0000256" key="7">
    <source>
        <dbReference type="ARBA" id="ARBA00023136"/>
    </source>
</evidence>
<comment type="catalytic activity">
    <reaction evidence="8 12">
        <text>GTP + H2O = GDP + phosphate + H(+)</text>
        <dbReference type="Rhea" id="RHEA:19669"/>
        <dbReference type="ChEBI" id="CHEBI:15377"/>
        <dbReference type="ChEBI" id="CHEBI:15378"/>
        <dbReference type="ChEBI" id="CHEBI:37565"/>
        <dbReference type="ChEBI" id="CHEBI:43474"/>
        <dbReference type="ChEBI" id="CHEBI:58189"/>
        <dbReference type="EC" id="3.6.5.n1"/>
    </reaction>
</comment>
<protein>
    <recommendedName>
        <fullName evidence="11 12">Elongation factor 4</fullName>
        <shortName evidence="12">EF-4</shortName>
        <ecNumber evidence="11 12">3.6.5.n1</ecNumber>
    </recommendedName>
    <alternativeName>
        <fullName evidence="12">Ribosomal back-translocase LepA</fullName>
    </alternativeName>
</protein>
<dbReference type="Gene3D" id="3.30.70.240">
    <property type="match status" value="1"/>
</dbReference>
<dbReference type="Proteomes" id="UP000178935">
    <property type="component" value="Unassembled WGS sequence"/>
</dbReference>
<comment type="similarity">
    <text evidence="10">Belongs to the GTP-binding elongation factor family. LepA subfamily.</text>
</comment>
<evidence type="ECO:0000256" key="12">
    <source>
        <dbReference type="HAMAP-Rule" id="MF_00071"/>
    </source>
</evidence>
<dbReference type="NCBIfam" id="TIGR01393">
    <property type="entry name" value="lepA"/>
    <property type="match status" value="1"/>
</dbReference>
<comment type="function">
    <text evidence="9 12">Required for accurate and efficient protein synthesis under certain stress conditions. May act as a fidelity factor of the translation reaction, by catalyzing a one-codon backward translocation of tRNAs on improperly translocated ribosomes. Back-translocation proceeds from a post-translocation (POST) complex to a pre-translocation (PRE) complex, thus giving elongation factor G a second chance to translocate the tRNAs correctly. Binds to ribosomes in a GTP-dependent manner.</text>
</comment>
<dbReference type="FunFam" id="3.30.70.2570:FF:000001">
    <property type="entry name" value="Translation factor GUF1, mitochondrial"/>
    <property type="match status" value="1"/>
</dbReference>
<dbReference type="PANTHER" id="PTHR43512:SF4">
    <property type="entry name" value="TRANSLATION FACTOR GUF1 HOMOLOG, CHLOROPLASTIC"/>
    <property type="match status" value="1"/>
</dbReference>
<dbReference type="FunFam" id="3.40.50.300:FF:000078">
    <property type="entry name" value="Elongation factor 4"/>
    <property type="match status" value="1"/>
</dbReference>
<accession>A0A1G2JL77</accession>
<keyword evidence="7 12" id="KW-0472">Membrane</keyword>
<keyword evidence="6 12" id="KW-0342">GTP-binding</keyword>
<dbReference type="InterPro" id="IPR009000">
    <property type="entry name" value="Transl_B-barrel_sf"/>
</dbReference>
<comment type="caution">
    <text evidence="14">The sequence shown here is derived from an EMBL/GenBank/DDBJ whole genome shotgun (WGS) entry which is preliminary data.</text>
</comment>
<dbReference type="GO" id="GO:0043022">
    <property type="term" value="F:ribosome binding"/>
    <property type="evidence" value="ECO:0007669"/>
    <property type="project" value="UniProtKB-UniRule"/>
</dbReference>
<dbReference type="Pfam" id="PF00009">
    <property type="entry name" value="GTP_EFTU"/>
    <property type="match status" value="1"/>
</dbReference>
<evidence type="ECO:0000256" key="11">
    <source>
        <dbReference type="ARBA" id="ARBA00066744"/>
    </source>
</evidence>
<evidence type="ECO:0000256" key="2">
    <source>
        <dbReference type="ARBA" id="ARBA00022475"/>
    </source>
</evidence>
<evidence type="ECO:0000256" key="8">
    <source>
        <dbReference type="ARBA" id="ARBA00050293"/>
    </source>
</evidence>
<dbReference type="InterPro" id="IPR000795">
    <property type="entry name" value="T_Tr_GTP-bd_dom"/>
</dbReference>
<dbReference type="InterPro" id="IPR006297">
    <property type="entry name" value="EF-4"/>
</dbReference>
<organism evidence="14 15">
    <name type="scientific">Candidatus Staskawiczbacteria bacterium RIFOXYD1_FULL_32_13</name>
    <dbReference type="NCBI Taxonomy" id="1802234"/>
    <lineage>
        <taxon>Bacteria</taxon>
        <taxon>Candidatus Staskawicziibacteriota</taxon>
    </lineage>
</organism>
<dbReference type="InterPro" id="IPR035647">
    <property type="entry name" value="EFG_III/V"/>
</dbReference>
<dbReference type="SUPFAM" id="SSF50447">
    <property type="entry name" value="Translation proteins"/>
    <property type="match status" value="1"/>
</dbReference>
<dbReference type="PANTHER" id="PTHR43512">
    <property type="entry name" value="TRANSLATION FACTOR GUF1-RELATED"/>
    <property type="match status" value="1"/>
</dbReference>
<sequence length="627" mass="70320">MNQENIRNFSIIAHIDHGKSTLADRLLELTGTIDAKKMMPQFLDSMDLEREKGITIKLKAIRMVYKVKNEDPSTSLRTPNLEYILNLVDTPGHVDFSYEVSRSMAAVEGAVLLVDATQGIQAQTLANLNLAKKQGLKIIPVINKIDSEQAKVKETEQEMATLLWPEEPFDQAQGKILKISAKTGQNVEQILKAVIEQVPSPENSKKSFDFAQDEKALPFRALIFDSDYDSFKGVIAYVRVIDGEINDREKIELMATKTQAEVKELGYLNPTYSAKQKITAGDIGYIATGIKEPGKVRAGDTIIKFQAPSFKLQVEPLPGYLEPKPMVFASLYPENPDDFDVLKVALAKLKLSDPSLVFEPEMKEALGRGFNCGFLGTLHIEIISERLEREFGLTLVISTPSVVYKIFDKKDKETFIYSASDWPDQSSINKTEEPWVSLEVVTPINYIGKVMDILKDLKGNYLETNYLTSDRAVIVFETPLRGIIANLYDKIKTVSQGYASMSYNILGFRPGKLVKMEILVANKKEEAFSRIVSEDEAFRDGKNLVEKLKEVLVPEQFSIALQAVIGGKIIARETVSARRKDVTGYLYGGDVTRKNKLLDKQKRGKKLLKEKGRVNIPSKAFLEVFRA</sequence>
<name>A0A1G2JL77_9BACT</name>
<dbReference type="PRINTS" id="PR00315">
    <property type="entry name" value="ELONGATNFCT"/>
</dbReference>
<feature type="binding site" evidence="12">
    <location>
        <begin position="16"/>
        <end position="21"/>
    </location>
    <ligand>
        <name>GTP</name>
        <dbReference type="ChEBI" id="CHEBI:37565"/>
    </ligand>
</feature>
<dbReference type="CDD" id="cd01890">
    <property type="entry name" value="LepA"/>
    <property type="match status" value="1"/>
</dbReference>
<dbReference type="GO" id="GO:0005886">
    <property type="term" value="C:plasma membrane"/>
    <property type="evidence" value="ECO:0007669"/>
    <property type="project" value="UniProtKB-SubCell"/>
</dbReference>
<evidence type="ECO:0000256" key="4">
    <source>
        <dbReference type="ARBA" id="ARBA00022801"/>
    </source>
</evidence>
<dbReference type="SUPFAM" id="SSF52540">
    <property type="entry name" value="P-loop containing nucleoside triphosphate hydrolases"/>
    <property type="match status" value="1"/>
</dbReference>
<evidence type="ECO:0000256" key="6">
    <source>
        <dbReference type="ARBA" id="ARBA00023134"/>
    </source>
</evidence>
<dbReference type="SUPFAM" id="SSF54980">
    <property type="entry name" value="EF-G C-terminal domain-like"/>
    <property type="match status" value="2"/>
</dbReference>
<dbReference type="Gene3D" id="3.40.50.300">
    <property type="entry name" value="P-loop containing nucleotide triphosphate hydrolases"/>
    <property type="match status" value="1"/>
</dbReference>
<gene>
    <name evidence="12" type="primary">lepA</name>
    <name evidence="14" type="ORF">A2561_04440</name>
</gene>
<evidence type="ECO:0000313" key="14">
    <source>
        <dbReference type="EMBL" id="OGZ87822.1"/>
    </source>
</evidence>
<dbReference type="AlphaFoldDB" id="A0A1G2JL77"/>
<dbReference type="InterPro" id="IPR000640">
    <property type="entry name" value="EFG_V-like"/>
</dbReference>
<dbReference type="EC" id="3.6.5.n1" evidence="11 12"/>
<keyword evidence="3 12" id="KW-0547">Nucleotide-binding</keyword>
<feature type="binding site" evidence="12">
    <location>
        <begin position="143"/>
        <end position="146"/>
    </location>
    <ligand>
        <name>GTP</name>
        <dbReference type="ChEBI" id="CHEBI:37565"/>
    </ligand>
</feature>
<dbReference type="Pfam" id="PF14492">
    <property type="entry name" value="EFG_III"/>
    <property type="match status" value="1"/>
</dbReference>
<dbReference type="Pfam" id="PF00679">
    <property type="entry name" value="EFG_C"/>
    <property type="match status" value="1"/>
</dbReference>
<evidence type="ECO:0000256" key="1">
    <source>
        <dbReference type="ARBA" id="ARBA00005454"/>
    </source>
</evidence>
<dbReference type="InterPro" id="IPR041095">
    <property type="entry name" value="EFG_II"/>
</dbReference>
<evidence type="ECO:0000259" key="13">
    <source>
        <dbReference type="PROSITE" id="PS51722"/>
    </source>
</evidence>
<dbReference type="Gene3D" id="3.30.70.870">
    <property type="entry name" value="Elongation Factor G (Translational Gtpase), domain 3"/>
    <property type="match status" value="1"/>
</dbReference>
<dbReference type="PROSITE" id="PS51722">
    <property type="entry name" value="G_TR_2"/>
    <property type="match status" value="1"/>
</dbReference>
<dbReference type="InterPro" id="IPR038363">
    <property type="entry name" value="LepA_C_sf"/>
</dbReference>
<evidence type="ECO:0000313" key="15">
    <source>
        <dbReference type="Proteomes" id="UP000178935"/>
    </source>
</evidence>
<dbReference type="HAMAP" id="MF_00071">
    <property type="entry name" value="LepA"/>
    <property type="match status" value="1"/>
</dbReference>
<dbReference type="Gene3D" id="3.30.70.2570">
    <property type="entry name" value="Elongation factor 4, C-terminal domain"/>
    <property type="match status" value="1"/>
</dbReference>
<dbReference type="EMBL" id="MHPU01000038">
    <property type="protein sequence ID" value="OGZ87822.1"/>
    <property type="molecule type" value="Genomic_DNA"/>
</dbReference>
<keyword evidence="4 12" id="KW-0378">Hydrolase</keyword>
<proteinExistence type="inferred from homology"/>
<keyword evidence="5 12" id="KW-0648">Protein biosynthesis</keyword>
<dbReference type="GO" id="GO:0003924">
    <property type="term" value="F:GTPase activity"/>
    <property type="evidence" value="ECO:0007669"/>
    <property type="project" value="UniProtKB-UniRule"/>
</dbReference>
<dbReference type="GO" id="GO:0005525">
    <property type="term" value="F:GTP binding"/>
    <property type="evidence" value="ECO:0007669"/>
    <property type="project" value="UniProtKB-UniRule"/>
</dbReference>
<dbReference type="InterPro" id="IPR031157">
    <property type="entry name" value="G_TR_CS"/>
</dbReference>